<proteinExistence type="predicted"/>
<dbReference type="Pfam" id="PF00072">
    <property type="entry name" value="Response_reg"/>
    <property type="match status" value="1"/>
</dbReference>
<evidence type="ECO:0000259" key="5">
    <source>
        <dbReference type="PROSITE" id="PS50110"/>
    </source>
</evidence>
<dbReference type="Gene3D" id="3.40.50.2300">
    <property type="match status" value="1"/>
</dbReference>
<evidence type="ECO:0000313" key="6">
    <source>
        <dbReference type="EMBL" id="MBN4077339.1"/>
    </source>
</evidence>
<dbReference type="CDD" id="cd00156">
    <property type="entry name" value="REC"/>
    <property type="match status" value="1"/>
</dbReference>
<feature type="domain" description="Response regulatory" evidence="5">
    <location>
        <begin position="8"/>
        <end position="124"/>
    </location>
</feature>
<evidence type="ECO:0000256" key="4">
    <source>
        <dbReference type="PROSITE-ProRule" id="PRU00169"/>
    </source>
</evidence>
<organism evidence="6 7">
    <name type="scientific">Sulfobacillus acidophilus</name>
    <dbReference type="NCBI Taxonomy" id="53633"/>
    <lineage>
        <taxon>Bacteria</taxon>
        <taxon>Bacillati</taxon>
        <taxon>Bacillota</taxon>
        <taxon>Clostridia</taxon>
        <taxon>Eubacteriales</taxon>
        <taxon>Clostridiales Family XVII. Incertae Sedis</taxon>
        <taxon>Sulfobacillus</taxon>
    </lineage>
</organism>
<evidence type="ECO:0000256" key="2">
    <source>
        <dbReference type="ARBA" id="ARBA00022553"/>
    </source>
</evidence>
<dbReference type="PANTHER" id="PTHR44591">
    <property type="entry name" value="STRESS RESPONSE REGULATOR PROTEIN 1"/>
    <property type="match status" value="1"/>
</dbReference>
<comment type="caution">
    <text evidence="6">The sequence shown here is derived from an EMBL/GenBank/DDBJ whole genome shotgun (WGS) entry which is preliminary data.</text>
</comment>
<dbReference type="InterPro" id="IPR001789">
    <property type="entry name" value="Sig_transdc_resp-reg_receiver"/>
</dbReference>
<dbReference type="SUPFAM" id="SSF52172">
    <property type="entry name" value="CheY-like"/>
    <property type="match status" value="1"/>
</dbReference>
<comment type="function">
    <text evidence="3">May play the central regulatory role in sporulation. It may be an element of the effector pathway responsible for the activation of sporulation genes in response to nutritional stress. Spo0A may act in concert with spo0H (a sigma factor) to control the expression of some genes that are critical to the sporulation process.</text>
</comment>
<keyword evidence="7" id="KW-1185">Reference proteome</keyword>
<dbReference type="SMART" id="SM00448">
    <property type="entry name" value="REC"/>
    <property type="match status" value="1"/>
</dbReference>
<dbReference type="EMBL" id="JAFITA010000003">
    <property type="protein sequence ID" value="MBN4077339.1"/>
    <property type="molecule type" value="Genomic_DNA"/>
</dbReference>
<name>A0ABS3AWL5_9FIRM</name>
<dbReference type="PANTHER" id="PTHR44591:SF21">
    <property type="entry name" value="TWO-COMPONENT RESPONSE REGULATOR"/>
    <property type="match status" value="1"/>
</dbReference>
<evidence type="ECO:0000256" key="1">
    <source>
        <dbReference type="ARBA" id="ARBA00018672"/>
    </source>
</evidence>
<accession>A0ABS3AWL5</accession>
<dbReference type="InterPro" id="IPR050595">
    <property type="entry name" value="Bact_response_regulator"/>
</dbReference>
<protein>
    <recommendedName>
        <fullName evidence="1">Stage 0 sporulation protein A homolog</fullName>
    </recommendedName>
</protein>
<sequence length="126" mass="14067">MIEKNSTLILLVDDEEFLMDVSKQIIEGAGYNVLTASSGAEALKVINQNQKNIHLLITDVVMDGMSGQELAKKVLIINPSVKVIYTSGYGHEILENEKNPKENLAFLQKPFAPNDMMKKIHEVLKQ</sequence>
<feature type="modified residue" description="4-aspartylphosphate" evidence="4">
    <location>
        <position position="59"/>
    </location>
</feature>
<keyword evidence="2 4" id="KW-0597">Phosphoprotein</keyword>
<gene>
    <name evidence="6" type="ORF">JYT19_00340</name>
</gene>
<dbReference type="Proteomes" id="UP000765003">
    <property type="component" value="Unassembled WGS sequence"/>
</dbReference>
<dbReference type="InterPro" id="IPR011006">
    <property type="entry name" value="CheY-like_superfamily"/>
</dbReference>
<dbReference type="PROSITE" id="PS50110">
    <property type="entry name" value="RESPONSE_REGULATORY"/>
    <property type="match status" value="1"/>
</dbReference>
<reference evidence="6" key="1">
    <citation type="submission" date="2021-02" db="EMBL/GenBank/DDBJ databases">
        <title>Activity-based single-cell genomes from oceanic crustal fluid captures similar information to metagenomic and metatranscriptomic surveys with orders of magnitude less sampling.</title>
        <authorList>
            <person name="D'Angelo T.S."/>
            <person name="Orcutt B.N."/>
        </authorList>
    </citation>
    <scope>NUCLEOTIDE SEQUENCE [LARGE SCALE GENOMIC DNA]</scope>
    <source>
        <strain evidence="6">AH-315-E05</strain>
    </source>
</reference>
<evidence type="ECO:0000256" key="3">
    <source>
        <dbReference type="ARBA" id="ARBA00024867"/>
    </source>
</evidence>
<evidence type="ECO:0000313" key="7">
    <source>
        <dbReference type="Proteomes" id="UP000765003"/>
    </source>
</evidence>